<feature type="transmembrane region" description="Helical" evidence="6">
    <location>
        <begin position="245"/>
        <end position="268"/>
    </location>
</feature>
<dbReference type="InterPro" id="IPR019421">
    <property type="entry name" value="7TM_GPCR_serpentine_rcpt_Srd"/>
</dbReference>
<evidence type="ECO:0000256" key="2">
    <source>
        <dbReference type="ARBA" id="ARBA00009166"/>
    </source>
</evidence>
<gene>
    <name evidence="7" type="ORF">BXYJ_LOCUS2841</name>
</gene>
<feature type="transmembrane region" description="Helical" evidence="6">
    <location>
        <begin position="198"/>
        <end position="224"/>
    </location>
</feature>
<dbReference type="EMBL" id="CAJFDI010000001">
    <property type="protein sequence ID" value="CAD5212280.1"/>
    <property type="molecule type" value="Genomic_DNA"/>
</dbReference>
<dbReference type="Pfam" id="PF10317">
    <property type="entry name" value="7TM_GPCR_Srd"/>
    <property type="match status" value="1"/>
</dbReference>
<evidence type="ECO:0000313" key="7">
    <source>
        <dbReference type="EMBL" id="CAD5212280.1"/>
    </source>
</evidence>
<dbReference type="SUPFAM" id="SSF81321">
    <property type="entry name" value="Family A G protein-coupled receptor-like"/>
    <property type="match status" value="1"/>
</dbReference>
<keyword evidence="8" id="KW-1185">Reference proteome</keyword>
<dbReference type="InterPro" id="IPR050920">
    <property type="entry name" value="Nematode_rcpt-like_delta"/>
</dbReference>
<proteinExistence type="inferred from homology"/>
<evidence type="ECO:0000256" key="1">
    <source>
        <dbReference type="ARBA" id="ARBA00004141"/>
    </source>
</evidence>
<dbReference type="Proteomes" id="UP000582659">
    <property type="component" value="Unassembled WGS sequence"/>
</dbReference>
<keyword evidence="4 6" id="KW-1133">Transmembrane helix</keyword>
<feature type="transmembrane region" description="Helical" evidence="6">
    <location>
        <begin position="283"/>
        <end position="303"/>
    </location>
</feature>
<dbReference type="GO" id="GO:0016020">
    <property type="term" value="C:membrane"/>
    <property type="evidence" value="ECO:0007669"/>
    <property type="project" value="UniProtKB-SubCell"/>
</dbReference>
<dbReference type="AlphaFoldDB" id="A0A7I8XLS6"/>
<feature type="transmembrane region" description="Helical" evidence="6">
    <location>
        <begin position="138"/>
        <end position="160"/>
    </location>
</feature>
<evidence type="ECO:0000313" key="8">
    <source>
        <dbReference type="Proteomes" id="UP000659654"/>
    </source>
</evidence>
<sequence length="350" mass="39785">MAENCVNYLNRGFSEVVGVLAILANLVLGLLVRNQTPLMMHGYRKVLYGSCVLDGLAALSHLLIVVRPSMESDVAITNFDGVLPQIIDSFGVLPEGNLAYLIVIEFFFQLNTLSYCFVPFTYRYFHIVRKTNLTKTQFLLLILLYLWPTTVLAISLPTMAAKSFGLMTEFLGPATKTCLRRIPFFDPRFASIEPIKGFAFSALFSLFFTFIFPFFLCYFLFKIFKKLNEDVQKVSASASRMQRQITMTLTAQSVVPLIFVALPTFYAAHNLFHNKEKTLSLRIFFNSLSVVPLINPLTTLFMVKNYRNTLLRALRISRFQRKTTTTSVLSKATITAFPMPLDPLRSTRSF</sequence>
<name>A0A7I8XLS6_BURXY</name>
<keyword evidence="3 6" id="KW-0812">Transmembrane</keyword>
<dbReference type="OrthoDB" id="5804116at2759"/>
<feature type="transmembrane region" description="Helical" evidence="6">
    <location>
        <begin position="98"/>
        <end position="118"/>
    </location>
</feature>
<protein>
    <submittedName>
        <fullName evidence="7">(pine wood nematode) hypothetical protein</fullName>
    </submittedName>
</protein>
<dbReference type="PANTHER" id="PTHR22945:SF40">
    <property type="entry name" value="SERPENTINE RECEPTOR, CLASS D (DELTA)-RELATED"/>
    <property type="match status" value="1"/>
</dbReference>
<keyword evidence="5 6" id="KW-0472">Membrane</keyword>
<feature type="transmembrane region" description="Helical" evidence="6">
    <location>
        <begin position="46"/>
        <end position="66"/>
    </location>
</feature>
<reference evidence="7" key="1">
    <citation type="submission" date="2020-09" db="EMBL/GenBank/DDBJ databases">
        <authorList>
            <person name="Kikuchi T."/>
        </authorList>
    </citation>
    <scope>NUCLEOTIDE SEQUENCE</scope>
    <source>
        <strain evidence="7">Ka4C1</strain>
    </source>
</reference>
<comment type="similarity">
    <text evidence="2">Belongs to the nematode receptor-like protein srd family.</text>
</comment>
<organism evidence="7 8">
    <name type="scientific">Bursaphelenchus xylophilus</name>
    <name type="common">Pinewood nematode worm</name>
    <name type="synonym">Aphelenchoides xylophilus</name>
    <dbReference type="NCBI Taxonomy" id="6326"/>
    <lineage>
        <taxon>Eukaryota</taxon>
        <taxon>Metazoa</taxon>
        <taxon>Ecdysozoa</taxon>
        <taxon>Nematoda</taxon>
        <taxon>Chromadorea</taxon>
        <taxon>Rhabditida</taxon>
        <taxon>Tylenchina</taxon>
        <taxon>Tylenchomorpha</taxon>
        <taxon>Aphelenchoidea</taxon>
        <taxon>Aphelenchoididae</taxon>
        <taxon>Bursaphelenchus</taxon>
    </lineage>
</organism>
<dbReference type="Gene3D" id="1.20.1070.10">
    <property type="entry name" value="Rhodopsin 7-helix transmembrane proteins"/>
    <property type="match status" value="1"/>
</dbReference>
<evidence type="ECO:0000256" key="5">
    <source>
        <dbReference type="ARBA" id="ARBA00023136"/>
    </source>
</evidence>
<comment type="caution">
    <text evidence="7">The sequence shown here is derived from an EMBL/GenBank/DDBJ whole genome shotgun (WGS) entry which is preliminary data.</text>
</comment>
<comment type="subcellular location">
    <subcellularLocation>
        <location evidence="1">Membrane</location>
        <topology evidence="1">Multi-pass membrane protein</topology>
    </subcellularLocation>
</comment>
<accession>A0A7I8XLS6</accession>
<evidence type="ECO:0000256" key="6">
    <source>
        <dbReference type="SAM" id="Phobius"/>
    </source>
</evidence>
<evidence type="ECO:0000256" key="4">
    <source>
        <dbReference type="ARBA" id="ARBA00022989"/>
    </source>
</evidence>
<dbReference type="EMBL" id="CAJFCV020000001">
    <property type="protein sequence ID" value="CAG9090167.1"/>
    <property type="molecule type" value="Genomic_DNA"/>
</dbReference>
<dbReference type="PANTHER" id="PTHR22945">
    <property type="entry name" value="SERPENTINE RECEPTOR, CLASS D DELTA"/>
    <property type="match status" value="1"/>
</dbReference>
<dbReference type="Proteomes" id="UP000659654">
    <property type="component" value="Unassembled WGS sequence"/>
</dbReference>
<feature type="transmembrane region" description="Helical" evidence="6">
    <location>
        <begin position="16"/>
        <end position="34"/>
    </location>
</feature>
<evidence type="ECO:0000256" key="3">
    <source>
        <dbReference type="ARBA" id="ARBA00022692"/>
    </source>
</evidence>